<sequence length="327" mass="36771">MPLQQSCLCCRKLICLLCLVCPGRCIRLDSKVILNATRSNETLWRYFFPQHPTWDVSKNWVPYTECLIEDQCWCFHVEGSMSKVLNPRGAEKAFTLATGTPQDLTRSSQAKEDCSCFVPSCPSCCLFSDMRPAKLLAAIALMRKLKITHVVEDGRYGGLSALIYALHGFHVTSIEFLPLGHVSAALGSHGNVHLVDGDSRQKVVEVIEELQTSNAAVAVIFDGLKRFEAYEVYQKIASKVSLAIFDDTNIRDGFAFRQMLHERNHSSWSTDSRTFGRVLRAEEPVLQSLLQPLRGRKFMGGMEKLGRFHYTMVEGGQWPSEGVCEAW</sequence>
<dbReference type="EMBL" id="CAXAMN010026217">
    <property type="protein sequence ID" value="CAK9101368.1"/>
    <property type="molecule type" value="Genomic_DNA"/>
</dbReference>
<evidence type="ECO:0000313" key="2">
    <source>
        <dbReference type="EMBL" id="CAK9101368.1"/>
    </source>
</evidence>
<keyword evidence="1" id="KW-0732">Signal</keyword>
<feature type="signal peptide" evidence="1">
    <location>
        <begin position="1"/>
        <end position="25"/>
    </location>
</feature>
<dbReference type="InterPro" id="IPR029063">
    <property type="entry name" value="SAM-dependent_MTases_sf"/>
</dbReference>
<comment type="caution">
    <text evidence="2">The sequence shown here is derived from an EMBL/GenBank/DDBJ whole genome shotgun (WGS) entry which is preliminary data.</text>
</comment>
<reference evidence="2 3" key="1">
    <citation type="submission" date="2024-02" db="EMBL/GenBank/DDBJ databases">
        <authorList>
            <person name="Chen Y."/>
            <person name="Shah S."/>
            <person name="Dougan E. K."/>
            <person name="Thang M."/>
            <person name="Chan C."/>
        </authorList>
    </citation>
    <scope>NUCLEOTIDE SEQUENCE [LARGE SCALE GENOMIC DNA]</scope>
</reference>
<proteinExistence type="predicted"/>
<name>A0ABP0RM00_9DINO</name>
<evidence type="ECO:0000313" key="3">
    <source>
        <dbReference type="Proteomes" id="UP001642484"/>
    </source>
</evidence>
<protein>
    <submittedName>
        <fullName evidence="2">Uncharacterized protein</fullName>
    </submittedName>
</protein>
<evidence type="ECO:0000256" key="1">
    <source>
        <dbReference type="SAM" id="SignalP"/>
    </source>
</evidence>
<dbReference type="Gene3D" id="3.40.50.150">
    <property type="entry name" value="Vaccinia Virus protein VP39"/>
    <property type="match status" value="1"/>
</dbReference>
<gene>
    <name evidence="2" type="ORF">CCMP2556_LOCUS47793</name>
</gene>
<accession>A0ABP0RM00</accession>
<dbReference type="Proteomes" id="UP001642484">
    <property type="component" value="Unassembled WGS sequence"/>
</dbReference>
<organism evidence="2 3">
    <name type="scientific">Durusdinium trenchii</name>
    <dbReference type="NCBI Taxonomy" id="1381693"/>
    <lineage>
        <taxon>Eukaryota</taxon>
        <taxon>Sar</taxon>
        <taxon>Alveolata</taxon>
        <taxon>Dinophyceae</taxon>
        <taxon>Suessiales</taxon>
        <taxon>Symbiodiniaceae</taxon>
        <taxon>Durusdinium</taxon>
    </lineage>
</organism>
<feature type="chain" id="PRO_5046216562" evidence="1">
    <location>
        <begin position="26"/>
        <end position="327"/>
    </location>
</feature>
<keyword evidence="3" id="KW-1185">Reference proteome</keyword>